<evidence type="ECO:0000313" key="3">
    <source>
        <dbReference type="Proteomes" id="UP000034531"/>
    </source>
</evidence>
<feature type="transmembrane region" description="Helical" evidence="1">
    <location>
        <begin position="35"/>
        <end position="53"/>
    </location>
</feature>
<reference evidence="2 3" key="1">
    <citation type="journal article" date="2015" name="Nature">
        <title>rRNA introns, odd ribosomes, and small enigmatic genomes across a large radiation of phyla.</title>
        <authorList>
            <person name="Brown C.T."/>
            <person name="Hug L.A."/>
            <person name="Thomas B.C."/>
            <person name="Sharon I."/>
            <person name="Castelle C.J."/>
            <person name="Singh A."/>
            <person name="Wilkins M.J."/>
            <person name="Williams K.H."/>
            <person name="Banfield J.F."/>
        </authorList>
    </citation>
    <scope>NUCLEOTIDE SEQUENCE [LARGE SCALE GENOMIC DNA]</scope>
</reference>
<dbReference type="EMBL" id="LBYI01000003">
    <property type="protein sequence ID" value="KKR51032.1"/>
    <property type="molecule type" value="Genomic_DNA"/>
</dbReference>
<proteinExistence type="predicted"/>
<gene>
    <name evidence="2" type="ORF">UT84_C0003G0027</name>
</gene>
<feature type="transmembrane region" description="Helical" evidence="1">
    <location>
        <begin position="98"/>
        <end position="114"/>
    </location>
</feature>
<dbReference type="AlphaFoldDB" id="A0A0G0ULB5"/>
<keyword evidence="1" id="KW-0472">Membrane</keyword>
<dbReference type="Proteomes" id="UP000034531">
    <property type="component" value="Unassembled WGS sequence"/>
</dbReference>
<feature type="transmembrane region" description="Helical" evidence="1">
    <location>
        <begin position="9"/>
        <end position="29"/>
    </location>
</feature>
<accession>A0A0G0ULB5</accession>
<evidence type="ECO:0000256" key="1">
    <source>
        <dbReference type="SAM" id="Phobius"/>
    </source>
</evidence>
<comment type="caution">
    <text evidence="2">The sequence shown here is derived from an EMBL/GenBank/DDBJ whole genome shotgun (WGS) entry which is preliminary data.</text>
</comment>
<sequence>MSRLLVKDALGWGFLLWLVGYGLGIILFSVVPISIIGWIITPIGVVLTLWVLFKKVKGETLGYFLLLAVVWVVIAVVCDYFFLVKAFKPADGYYKLDVYLYYALTFVLPILVGWKKTADKKLSS</sequence>
<name>A0A0G0ULB5_9BACT</name>
<keyword evidence="1" id="KW-0812">Transmembrane</keyword>
<organism evidence="2 3">
    <name type="scientific">Candidatus Curtissbacteria bacterium GW2011_GWA1_40_16</name>
    <dbReference type="NCBI Taxonomy" id="1618405"/>
    <lineage>
        <taxon>Bacteria</taxon>
        <taxon>Candidatus Curtissiibacteriota</taxon>
    </lineage>
</organism>
<keyword evidence="1" id="KW-1133">Transmembrane helix</keyword>
<feature type="transmembrane region" description="Helical" evidence="1">
    <location>
        <begin position="60"/>
        <end position="83"/>
    </location>
</feature>
<protein>
    <submittedName>
        <fullName evidence="2">Uncharacterized protein</fullName>
    </submittedName>
</protein>
<evidence type="ECO:0000313" key="2">
    <source>
        <dbReference type="EMBL" id="KKR51032.1"/>
    </source>
</evidence>